<dbReference type="EMBL" id="JANJYJ010000001">
    <property type="protein sequence ID" value="KAK3231287.1"/>
    <property type="molecule type" value="Genomic_DNA"/>
</dbReference>
<evidence type="ECO:0000313" key="1">
    <source>
        <dbReference type="EMBL" id="KAK3231287.1"/>
    </source>
</evidence>
<protein>
    <submittedName>
        <fullName evidence="1">Uncharacterized protein</fullName>
    </submittedName>
</protein>
<dbReference type="AlphaFoldDB" id="A0AAE0B7H7"/>
<organism evidence="1 2">
    <name type="scientific">Dipteronia sinensis</name>
    <dbReference type="NCBI Taxonomy" id="43782"/>
    <lineage>
        <taxon>Eukaryota</taxon>
        <taxon>Viridiplantae</taxon>
        <taxon>Streptophyta</taxon>
        <taxon>Embryophyta</taxon>
        <taxon>Tracheophyta</taxon>
        <taxon>Spermatophyta</taxon>
        <taxon>Magnoliopsida</taxon>
        <taxon>eudicotyledons</taxon>
        <taxon>Gunneridae</taxon>
        <taxon>Pentapetalae</taxon>
        <taxon>rosids</taxon>
        <taxon>malvids</taxon>
        <taxon>Sapindales</taxon>
        <taxon>Sapindaceae</taxon>
        <taxon>Hippocastanoideae</taxon>
        <taxon>Acereae</taxon>
        <taxon>Dipteronia</taxon>
    </lineage>
</organism>
<comment type="caution">
    <text evidence="1">The sequence shown here is derived from an EMBL/GenBank/DDBJ whole genome shotgun (WGS) entry which is preliminary data.</text>
</comment>
<keyword evidence="2" id="KW-1185">Reference proteome</keyword>
<accession>A0AAE0B7H7</accession>
<name>A0AAE0B7H7_9ROSI</name>
<dbReference type="Proteomes" id="UP001281410">
    <property type="component" value="Unassembled WGS sequence"/>
</dbReference>
<reference evidence="1" key="1">
    <citation type="journal article" date="2023" name="Plant J.">
        <title>Genome sequences and population genomics provide insights into the demographic history, inbreeding, and mutation load of two 'living fossil' tree species of Dipteronia.</title>
        <authorList>
            <person name="Feng Y."/>
            <person name="Comes H.P."/>
            <person name="Chen J."/>
            <person name="Zhu S."/>
            <person name="Lu R."/>
            <person name="Zhang X."/>
            <person name="Li P."/>
            <person name="Qiu J."/>
            <person name="Olsen K.M."/>
            <person name="Qiu Y."/>
        </authorList>
    </citation>
    <scope>NUCLEOTIDE SEQUENCE</scope>
    <source>
        <strain evidence="1">NBL</strain>
    </source>
</reference>
<gene>
    <name evidence="1" type="ORF">Dsin_003168</name>
</gene>
<evidence type="ECO:0000313" key="2">
    <source>
        <dbReference type="Proteomes" id="UP001281410"/>
    </source>
</evidence>
<proteinExistence type="predicted"/>
<sequence>MALSLGTLIQCFHWEEATEDSQATTSPVQQTRRHVPTKGKALIPIDFSITIRVGSYARVAGASGCDSVQPFS</sequence>